<proteinExistence type="predicted"/>
<keyword evidence="3" id="KW-1185">Reference proteome</keyword>
<protein>
    <submittedName>
        <fullName evidence="2">Uncharacterized protein</fullName>
    </submittedName>
</protein>
<keyword evidence="1" id="KW-0812">Transmembrane</keyword>
<organism evidence="2 3">
    <name type="scientific">Glossina pallidipes</name>
    <name type="common">Tsetse fly</name>
    <dbReference type="NCBI Taxonomy" id="7398"/>
    <lineage>
        <taxon>Eukaryota</taxon>
        <taxon>Metazoa</taxon>
        <taxon>Ecdysozoa</taxon>
        <taxon>Arthropoda</taxon>
        <taxon>Hexapoda</taxon>
        <taxon>Insecta</taxon>
        <taxon>Pterygota</taxon>
        <taxon>Neoptera</taxon>
        <taxon>Endopterygota</taxon>
        <taxon>Diptera</taxon>
        <taxon>Brachycera</taxon>
        <taxon>Muscomorpha</taxon>
        <taxon>Hippoboscoidea</taxon>
        <taxon>Glossinidae</taxon>
        <taxon>Glossina</taxon>
    </lineage>
</organism>
<evidence type="ECO:0000256" key="1">
    <source>
        <dbReference type="SAM" id="Phobius"/>
    </source>
</evidence>
<sequence length="66" mass="7549">MSHEACPARRVVIHKKARLQLLHNEQTEQAFVGSLIWLLIILITSVKRNSKPKRVNKGVYIKANSD</sequence>
<reference evidence="2" key="2">
    <citation type="submission" date="2020-05" db="UniProtKB">
        <authorList>
            <consortium name="EnsemblMetazoa"/>
        </authorList>
    </citation>
    <scope>IDENTIFICATION</scope>
    <source>
        <strain evidence="2">IAEA</strain>
    </source>
</reference>
<dbReference type="Proteomes" id="UP000092445">
    <property type="component" value="Unassembled WGS sequence"/>
</dbReference>
<accession>A0A1B0AHV2</accession>
<feature type="transmembrane region" description="Helical" evidence="1">
    <location>
        <begin position="29"/>
        <end position="46"/>
    </location>
</feature>
<reference evidence="3" key="1">
    <citation type="submission" date="2014-03" db="EMBL/GenBank/DDBJ databases">
        <authorList>
            <person name="Aksoy S."/>
            <person name="Warren W."/>
            <person name="Wilson R.K."/>
        </authorList>
    </citation>
    <scope>NUCLEOTIDE SEQUENCE [LARGE SCALE GENOMIC DNA]</scope>
    <source>
        <strain evidence="3">IAEA</strain>
    </source>
</reference>
<dbReference type="EnsemblMetazoa" id="GPAI046288-RA">
    <property type="protein sequence ID" value="GPAI046288-PA"/>
    <property type="gene ID" value="GPAI046288"/>
</dbReference>
<keyword evidence="1" id="KW-1133">Transmembrane helix</keyword>
<name>A0A1B0AHV2_GLOPL</name>
<evidence type="ECO:0000313" key="2">
    <source>
        <dbReference type="EnsemblMetazoa" id="GPAI046288-PA"/>
    </source>
</evidence>
<dbReference type="VEuPathDB" id="VectorBase:GPAI046288"/>
<keyword evidence="1" id="KW-0472">Membrane</keyword>
<evidence type="ECO:0000313" key="3">
    <source>
        <dbReference type="Proteomes" id="UP000092445"/>
    </source>
</evidence>
<dbReference type="AlphaFoldDB" id="A0A1B0AHV2"/>